<reference evidence="1 2" key="1">
    <citation type="submission" date="2023-02" db="EMBL/GenBank/DDBJ databases">
        <title>LHISI_Scaffold_Assembly.</title>
        <authorList>
            <person name="Stuart O.P."/>
            <person name="Cleave R."/>
            <person name="Magrath M.J.L."/>
            <person name="Mikheyev A.S."/>
        </authorList>
    </citation>
    <scope>NUCLEOTIDE SEQUENCE [LARGE SCALE GENOMIC DNA]</scope>
    <source>
        <strain evidence="1">Daus_M_001</strain>
        <tissue evidence="1">Leg muscle</tissue>
    </source>
</reference>
<keyword evidence="2" id="KW-1185">Reference proteome</keyword>
<comment type="caution">
    <text evidence="1">The sequence shown here is derived from an EMBL/GenBank/DDBJ whole genome shotgun (WGS) entry which is preliminary data.</text>
</comment>
<name>A0ABQ9I5V9_9NEOP</name>
<proteinExistence type="predicted"/>
<protein>
    <recommendedName>
        <fullName evidence="3">HAT C-terminal dimerisation domain-containing protein</fullName>
    </recommendedName>
</protein>
<accession>A0ABQ9I5V9</accession>
<organism evidence="1 2">
    <name type="scientific">Dryococelus australis</name>
    <dbReference type="NCBI Taxonomy" id="614101"/>
    <lineage>
        <taxon>Eukaryota</taxon>
        <taxon>Metazoa</taxon>
        <taxon>Ecdysozoa</taxon>
        <taxon>Arthropoda</taxon>
        <taxon>Hexapoda</taxon>
        <taxon>Insecta</taxon>
        <taxon>Pterygota</taxon>
        <taxon>Neoptera</taxon>
        <taxon>Polyneoptera</taxon>
        <taxon>Phasmatodea</taxon>
        <taxon>Verophasmatodea</taxon>
        <taxon>Anareolatae</taxon>
        <taxon>Phasmatidae</taxon>
        <taxon>Eurycanthinae</taxon>
        <taxon>Dryococelus</taxon>
    </lineage>
</organism>
<evidence type="ECO:0000313" key="1">
    <source>
        <dbReference type="EMBL" id="KAJ8892031.1"/>
    </source>
</evidence>
<evidence type="ECO:0000313" key="2">
    <source>
        <dbReference type="Proteomes" id="UP001159363"/>
    </source>
</evidence>
<dbReference type="Proteomes" id="UP001159363">
    <property type="component" value="Chromosome 2"/>
</dbReference>
<evidence type="ECO:0008006" key="3">
    <source>
        <dbReference type="Google" id="ProtNLM"/>
    </source>
</evidence>
<sequence>MQRCLLTLAMAGGTKEGDKFDDVQLLLAAKLRYPEFSEVALICLWLPASSVKAEVFFSKFNFIIIPKLGAWRGQTHPPSMKGRCNTTANPTQTTCSKSSTCSAATVQRCYATLETNQLDFHQIFTEVVLWSAI</sequence>
<gene>
    <name evidence="1" type="ORF">PR048_004596</name>
</gene>
<dbReference type="EMBL" id="JARBHB010000002">
    <property type="protein sequence ID" value="KAJ8892031.1"/>
    <property type="molecule type" value="Genomic_DNA"/>
</dbReference>